<dbReference type="EMBL" id="JACIJM010000007">
    <property type="protein sequence ID" value="MBB5722970.1"/>
    <property type="molecule type" value="Genomic_DNA"/>
</dbReference>
<comment type="caution">
    <text evidence="1">The sequence shown here is derived from an EMBL/GenBank/DDBJ whole genome shotgun (WGS) entry which is preliminary data.</text>
</comment>
<sequence length="205" mass="21366">MRIACLHTAQVHVATFSDLFADKAPDAQVVHVVREDLLARAQVGGISAVAEMFADVIAALGETDAILCTCSTLGPLVDQLQNPKVIRIDRPLMEVAATLGTKPLLAIYLESTRAASLSLLMEADAAIAPTVHLCDGAWGLFESGDMAGFADAVATSVRKASVGHNCVILAQASMRVAEPALRDLKIPVLSSPALAADRVIGVALS</sequence>
<name>A0A7W9BM37_9RHOB</name>
<dbReference type="Proteomes" id="UP000535415">
    <property type="component" value="Unassembled WGS sequence"/>
</dbReference>
<gene>
    <name evidence="1" type="ORF">FHS72_002606</name>
</gene>
<organism evidence="1 2">
    <name type="scientific">Yoonia ponticola</name>
    <dbReference type="NCBI Taxonomy" id="1524255"/>
    <lineage>
        <taxon>Bacteria</taxon>
        <taxon>Pseudomonadati</taxon>
        <taxon>Pseudomonadota</taxon>
        <taxon>Alphaproteobacteria</taxon>
        <taxon>Rhodobacterales</taxon>
        <taxon>Paracoccaceae</taxon>
        <taxon>Yoonia</taxon>
    </lineage>
</organism>
<evidence type="ECO:0000313" key="2">
    <source>
        <dbReference type="Proteomes" id="UP000535415"/>
    </source>
</evidence>
<keyword evidence="2" id="KW-1185">Reference proteome</keyword>
<evidence type="ECO:0008006" key="3">
    <source>
        <dbReference type="Google" id="ProtNLM"/>
    </source>
</evidence>
<dbReference type="AlphaFoldDB" id="A0A7W9BM37"/>
<dbReference type="RefSeq" id="WP_183529740.1">
    <property type="nucleotide sequence ID" value="NZ_JACIJM010000007.1"/>
</dbReference>
<protein>
    <recommendedName>
        <fullName evidence="3">Arylsulfatase</fullName>
    </recommendedName>
</protein>
<reference evidence="1 2" key="1">
    <citation type="submission" date="2020-08" db="EMBL/GenBank/DDBJ databases">
        <title>Genomic Encyclopedia of Type Strains, Phase IV (KMG-IV): sequencing the most valuable type-strain genomes for metagenomic binning, comparative biology and taxonomic classification.</title>
        <authorList>
            <person name="Goeker M."/>
        </authorList>
    </citation>
    <scope>NUCLEOTIDE SEQUENCE [LARGE SCALE GENOMIC DNA]</scope>
    <source>
        <strain evidence="1 2">DSM 101064</strain>
    </source>
</reference>
<proteinExistence type="predicted"/>
<accession>A0A7W9BM37</accession>
<evidence type="ECO:0000313" key="1">
    <source>
        <dbReference type="EMBL" id="MBB5722970.1"/>
    </source>
</evidence>